<evidence type="ECO:0000256" key="2">
    <source>
        <dbReference type="ARBA" id="ARBA00022691"/>
    </source>
</evidence>
<keyword evidence="1" id="KW-0808">Transferase</keyword>
<comment type="similarity">
    <text evidence="3">Belongs to the methyltransferase superfamily. Arsenite methyltransferase family.</text>
</comment>
<accession>A0ABZ1BQJ5</accession>
<keyword evidence="11" id="KW-1185">Reference proteome</keyword>
<evidence type="ECO:0000256" key="1">
    <source>
        <dbReference type="ARBA" id="ARBA00022679"/>
    </source>
</evidence>
<organism evidence="10 11">
    <name type="scientific">Geochorda subterranea</name>
    <dbReference type="NCBI Taxonomy" id="3109564"/>
    <lineage>
        <taxon>Bacteria</taxon>
        <taxon>Bacillati</taxon>
        <taxon>Bacillota</taxon>
        <taxon>Limnochordia</taxon>
        <taxon>Limnochordales</taxon>
        <taxon>Geochordaceae</taxon>
        <taxon>Geochorda</taxon>
    </lineage>
</organism>
<dbReference type="SUPFAM" id="SSF53335">
    <property type="entry name" value="S-adenosyl-L-methionine-dependent methyltransferases"/>
    <property type="match status" value="1"/>
</dbReference>
<evidence type="ECO:0000256" key="3">
    <source>
        <dbReference type="ARBA" id="ARBA00034487"/>
    </source>
</evidence>
<reference evidence="11" key="1">
    <citation type="submission" date="2023-12" db="EMBL/GenBank/DDBJ databases">
        <title>Novel isolates from deep terrestrial aquifers shed light on the physiology and ecology of the class Limnochordia.</title>
        <authorList>
            <person name="Karnachuk O.V."/>
            <person name="Lukina A.P."/>
            <person name="Avakyan M.R."/>
            <person name="Kadnikov V."/>
            <person name="Begmatov S."/>
            <person name="Beletsky A.V."/>
            <person name="Mardanov A.V."/>
            <person name="Ravin N.V."/>
        </authorList>
    </citation>
    <scope>NUCLEOTIDE SEQUENCE [LARGE SCALE GENOMIC DNA]</scope>
    <source>
        <strain evidence="11">LN</strain>
    </source>
</reference>
<dbReference type="EMBL" id="CP141614">
    <property type="protein sequence ID" value="WRP14969.1"/>
    <property type="molecule type" value="Genomic_DNA"/>
</dbReference>
<proteinExistence type="inferred from homology"/>
<dbReference type="CDD" id="cd02440">
    <property type="entry name" value="AdoMet_MTases"/>
    <property type="match status" value="1"/>
</dbReference>
<dbReference type="Gene3D" id="3.40.630.30">
    <property type="match status" value="1"/>
</dbReference>
<comment type="catalytic activity">
    <reaction evidence="7">
        <text>arsenic triglutathione + 2 [thioredoxin]-dithiol + 2 S-adenosyl-L-methionine + H2O = dimethylarsinous acid + 2 [thioredoxin]-disulfide + 3 glutathione + 2 S-adenosyl-L-homocysteine + 2 H(+)</text>
        <dbReference type="Rhea" id="RHEA:69464"/>
        <dbReference type="Rhea" id="RHEA-COMP:10698"/>
        <dbReference type="Rhea" id="RHEA-COMP:10700"/>
        <dbReference type="ChEBI" id="CHEBI:15377"/>
        <dbReference type="ChEBI" id="CHEBI:15378"/>
        <dbReference type="ChEBI" id="CHEBI:23808"/>
        <dbReference type="ChEBI" id="CHEBI:29950"/>
        <dbReference type="ChEBI" id="CHEBI:50058"/>
        <dbReference type="ChEBI" id="CHEBI:57856"/>
        <dbReference type="ChEBI" id="CHEBI:57925"/>
        <dbReference type="ChEBI" id="CHEBI:59789"/>
        <dbReference type="ChEBI" id="CHEBI:183640"/>
        <dbReference type="EC" id="2.1.1.137"/>
    </reaction>
</comment>
<dbReference type="PANTHER" id="PTHR43675:SF8">
    <property type="entry name" value="ARSENITE METHYLTRANSFERASE"/>
    <property type="match status" value="1"/>
</dbReference>
<gene>
    <name evidence="10" type="primary">arsN2</name>
    <name evidence="10" type="ORF">VLY81_02000</name>
</gene>
<dbReference type="Pfam" id="PF13508">
    <property type="entry name" value="Acetyltransf_7"/>
    <property type="match status" value="1"/>
</dbReference>
<dbReference type="Pfam" id="PF13847">
    <property type="entry name" value="Methyltransf_31"/>
    <property type="match status" value="1"/>
</dbReference>
<dbReference type="InterPro" id="IPR025714">
    <property type="entry name" value="Methyltranfer_dom"/>
</dbReference>
<dbReference type="InterPro" id="IPR026669">
    <property type="entry name" value="Arsenite_MeTrfase-like"/>
</dbReference>
<dbReference type="InterPro" id="IPR016181">
    <property type="entry name" value="Acyl_CoA_acyltransferase"/>
</dbReference>
<keyword evidence="2" id="KW-0949">S-adenosyl-L-methionine</keyword>
<evidence type="ECO:0000313" key="10">
    <source>
        <dbReference type="EMBL" id="WRP14969.1"/>
    </source>
</evidence>
<name>A0ABZ1BQJ5_9FIRM</name>
<dbReference type="InterPro" id="IPR029063">
    <property type="entry name" value="SAM-dependent_MTases_sf"/>
</dbReference>
<dbReference type="NCBIfam" id="NF040501">
    <property type="entry name" value="resist_ArsN2"/>
    <property type="match status" value="1"/>
</dbReference>
<dbReference type="NCBIfam" id="NF008823">
    <property type="entry name" value="PRK11873.1"/>
    <property type="match status" value="1"/>
</dbReference>
<evidence type="ECO:0000256" key="8">
    <source>
        <dbReference type="ARBA" id="ARBA00048428"/>
    </source>
</evidence>
<dbReference type="RefSeq" id="WP_324669358.1">
    <property type="nucleotide sequence ID" value="NZ_CP141614.1"/>
</dbReference>
<evidence type="ECO:0000256" key="7">
    <source>
        <dbReference type="ARBA" id="ARBA00047943"/>
    </source>
</evidence>
<dbReference type="Proteomes" id="UP001333102">
    <property type="component" value="Chromosome"/>
</dbReference>
<feature type="domain" description="N-acetyltransferase" evidence="9">
    <location>
        <begin position="272"/>
        <end position="429"/>
    </location>
</feature>
<evidence type="ECO:0000256" key="6">
    <source>
        <dbReference type="ARBA" id="ARBA00047941"/>
    </source>
</evidence>
<evidence type="ECO:0000313" key="11">
    <source>
        <dbReference type="Proteomes" id="UP001333102"/>
    </source>
</evidence>
<comment type="catalytic activity">
    <reaction evidence="8">
        <text>arsenic triglutathione + 3 [thioredoxin]-dithiol + 3 S-adenosyl-L-methionine = trimethylarsine + 3 [thioredoxin]-disulfide + 3 glutathione + 3 S-adenosyl-L-homocysteine + 3 H(+)</text>
        <dbReference type="Rhea" id="RHEA:69432"/>
        <dbReference type="Rhea" id="RHEA-COMP:10698"/>
        <dbReference type="Rhea" id="RHEA-COMP:10700"/>
        <dbReference type="ChEBI" id="CHEBI:15378"/>
        <dbReference type="ChEBI" id="CHEBI:27130"/>
        <dbReference type="ChEBI" id="CHEBI:29950"/>
        <dbReference type="ChEBI" id="CHEBI:50058"/>
        <dbReference type="ChEBI" id="CHEBI:57856"/>
        <dbReference type="ChEBI" id="CHEBI:57925"/>
        <dbReference type="ChEBI" id="CHEBI:59789"/>
        <dbReference type="ChEBI" id="CHEBI:183640"/>
        <dbReference type="EC" id="2.1.1.137"/>
    </reaction>
</comment>
<comment type="catalytic activity">
    <reaction evidence="6">
        <text>arsenic triglutathione + [thioredoxin]-dithiol + S-adenosyl-L-methionine + 2 H2O = methylarsonous acid + [thioredoxin]-disulfide + 3 glutathione + S-adenosyl-L-homocysteine + H(+)</text>
        <dbReference type="Rhea" id="RHEA:69460"/>
        <dbReference type="Rhea" id="RHEA-COMP:10698"/>
        <dbReference type="Rhea" id="RHEA-COMP:10700"/>
        <dbReference type="ChEBI" id="CHEBI:15377"/>
        <dbReference type="ChEBI" id="CHEBI:15378"/>
        <dbReference type="ChEBI" id="CHEBI:17826"/>
        <dbReference type="ChEBI" id="CHEBI:29950"/>
        <dbReference type="ChEBI" id="CHEBI:50058"/>
        <dbReference type="ChEBI" id="CHEBI:57856"/>
        <dbReference type="ChEBI" id="CHEBI:57925"/>
        <dbReference type="ChEBI" id="CHEBI:59789"/>
        <dbReference type="ChEBI" id="CHEBI:183640"/>
        <dbReference type="EC" id="2.1.1.137"/>
    </reaction>
</comment>
<evidence type="ECO:0000256" key="5">
    <source>
        <dbReference type="ARBA" id="ARBA00034545"/>
    </source>
</evidence>
<dbReference type="SUPFAM" id="SSF55729">
    <property type="entry name" value="Acyl-CoA N-acyltransferases (Nat)"/>
    <property type="match status" value="1"/>
</dbReference>
<dbReference type="PANTHER" id="PTHR43675">
    <property type="entry name" value="ARSENITE METHYLTRANSFERASE"/>
    <property type="match status" value="1"/>
</dbReference>
<dbReference type="EC" id="2.1.1.137" evidence="4"/>
<protein>
    <recommendedName>
        <fullName evidence="5">Arsenite methyltransferase</fullName>
        <ecNumber evidence="4">2.1.1.137</ecNumber>
    </recommendedName>
</protein>
<dbReference type="InterPro" id="IPR000182">
    <property type="entry name" value="GNAT_dom"/>
</dbReference>
<sequence>MREQDAIVEAVREHYAEVARRAARASEGRTSSGCGCSSDGGCCTGASGYYAPDERTLVPAEALAASAGCGNPVALADLHPGEAVLDLGSGGGIDVLLSARRVGPGGYAWGVDMTREMLELAEENRRRSGLDNVGFLEGRIEAVPLPDASVDVVISNCVINLSVDKAAVLREAFRVLRPGGRLAVYDIVAQEPLSAEARRDLRAWSQCVSGALDRETYVHLLREAGFVDVEVQPVLALQAGGCCGGDEGPLPVGSAFVRARKPGSPDLGDGRLTVEAASRDDLPAILHLLERLGLPTEGVAENLEGFVVARRRMPAPGGPAEGSLQTVATVVGCAGVELYGLQALLRSVAVSPPFRGAGIGQRLVAAALERARRLGASEAYLLTTTASEYFARLGFEQVERQAVVGPVTSSSEFARVCPDTAVVMRRELH</sequence>
<evidence type="ECO:0000256" key="4">
    <source>
        <dbReference type="ARBA" id="ARBA00034521"/>
    </source>
</evidence>
<evidence type="ECO:0000259" key="9">
    <source>
        <dbReference type="PROSITE" id="PS51186"/>
    </source>
</evidence>
<dbReference type="Gene3D" id="3.40.50.150">
    <property type="entry name" value="Vaccinia Virus protein VP39"/>
    <property type="match status" value="1"/>
</dbReference>
<dbReference type="CDD" id="cd04301">
    <property type="entry name" value="NAT_SF"/>
    <property type="match status" value="1"/>
</dbReference>
<dbReference type="PROSITE" id="PS51186">
    <property type="entry name" value="GNAT"/>
    <property type="match status" value="1"/>
</dbReference>